<dbReference type="SUPFAM" id="SSF52833">
    <property type="entry name" value="Thioredoxin-like"/>
    <property type="match status" value="1"/>
</dbReference>
<organism evidence="3 4">
    <name type="scientific">Halolamina pelagica</name>
    <dbReference type="NCBI Taxonomy" id="699431"/>
    <lineage>
        <taxon>Archaea</taxon>
        <taxon>Methanobacteriati</taxon>
        <taxon>Methanobacteriota</taxon>
        <taxon>Stenosarchaea group</taxon>
        <taxon>Halobacteria</taxon>
        <taxon>Halobacteriales</taxon>
        <taxon>Haloferacaceae</taxon>
    </lineage>
</organism>
<accession>A0A0P7I0V0</accession>
<evidence type="ECO:0000259" key="2">
    <source>
        <dbReference type="Pfam" id="PF01323"/>
    </source>
</evidence>
<gene>
    <name evidence="3" type="ORF">SY89_01044</name>
</gene>
<name>A0A0P7I0V0_9EURY</name>
<protein>
    <submittedName>
        <fullName evidence="3">Protein-disulfide isomerase</fullName>
    </submittedName>
</protein>
<evidence type="ECO:0000313" key="3">
    <source>
        <dbReference type="EMBL" id="KPN30317.1"/>
    </source>
</evidence>
<feature type="region of interest" description="Disordered" evidence="1">
    <location>
        <begin position="193"/>
        <end position="216"/>
    </location>
</feature>
<dbReference type="STRING" id="699431.SY89_01044"/>
<dbReference type="PANTHER" id="PTHR13887:SF41">
    <property type="entry name" value="THIOREDOXIN SUPERFAMILY PROTEIN"/>
    <property type="match status" value="1"/>
</dbReference>
<dbReference type="InterPro" id="IPR001853">
    <property type="entry name" value="DSBA-like_thioredoxin_dom"/>
</dbReference>
<dbReference type="RefSeq" id="WP_394325729.1">
    <property type="nucleotide sequence ID" value="NZ_LGUC01000001.1"/>
</dbReference>
<comment type="caution">
    <text evidence="3">The sequence shown here is derived from an EMBL/GenBank/DDBJ whole genome shotgun (WGS) entry which is preliminary data.</text>
</comment>
<dbReference type="Proteomes" id="UP000050535">
    <property type="component" value="Unassembled WGS sequence"/>
</dbReference>
<feature type="domain" description="DSBA-like thioredoxin" evidence="2">
    <location>
        <begin position="21"/>
        <end position="211"/>
    </location>
</feature>
<keyword evidence="3" id="KW-0413">Isomerase</keyword>
<sequence length="216" mass="23898">MSESDGVVDADAAADADAAEVVVFSDYVCPFCYLGRASLELYREGRDAPLSVEWHPFDLRGYKRDEHREIESDVDDGKDDDYFEQVRENVERLSEEYGVDADIDAVPETDSWNAQQAAFYVREEQPEQFEAFDDALFAAYWDDHRDIGDPDVIADAAASVGLDAESVREAATDEAWANRLEAQFEDARDRGVTGVPTFAADGHAARGAVPQNSSNA</sequence>
<reference evidence="4" key="1">
    <citation type="submission" date="2013-11" db="EMBL/GenBank/DDBJ databases">
        <authorList>
            <person name="Hoang H.T."/>
            <person name="Killian M.L."/>
            <person name="Madson D.M."/>
            <person name="Arruda P.H.E."/>
            <person name="Sun D."/>
            <person name="Schwartz K.J."/>
            <person name="Yoon K."/>
        </authorList>
    </citation>
    <scope>NUCLEOTIDE SEQUENCE [LARGE SCALE GENOMIC DNA]</scope>
    <source>
        <strain evidence="4">CDK2</strain>
    </source>
</reference>
<dbReference type="GO" id="GO:0016853">
    <property type="term" value="F:isomerase activity"/>
    <property type="evidence" value="ECO:0007669"/>
    <property type="project" value="UniProtKB-KW"/>
</dbReference>
<dbReference type="Pfam" id="PF01323">
    <property type="entry name" value="DSBA"/>
    <property type="match status" value="1"/>
</dbReference>
<dbReference type="GO" id="GO:0016491">
    <property type="term" value="F:oxidoreductase activity"/>
    <property type="evidence" value="ECO:0007669"/>
    <property type="project" value="InterPro"/>
</dbReference>
<evidence type="ECO:0000313" key="4">
    <source>
        <dbReference type="Proteomes" id="UP000050535"/>
    </source>
</evidence>
<dbReference type="EMBL" id="LGUC01000001">
    <property type="protein sequence ID" value="KPN30317.1"/>
    <property type="molecule type" value="Genomic_DNA"/>
</dbReference>
<evidence type="ECO:0000256" key="1">
    <source>
        <dbReference type="SAM" id="MobiDB-lite"/>
    </source>
</evidence>
<proteinExistence type="predicted"/>
<dbReference type="PATRIC" id="fig|699431.3.peg.1072"/>
<dbReference type="PANTHER" id="PTHR13887">
    <property type="entry name" value="GLUTATHIONE S-TRANSFERASE KAPPA"/>
    <property type="match status" value="1"/>
</dbReference>
<dbReference type="AlphaFoldDB" id="A0A0P7I0V0"/>
<keyword evidence="4" id="KW-1185">Reference proteome</keyword>
<dbReference type="Gene3D" id="3.40.30.10">
    <property type="entry name" value="Glutaredoxin"/>
    <property type="match status" value="1"/>
</dbReference>
<dbReference type="InterPro" id="IPR036249">
    <property type="entry name" value="Thioredoxin-like_sf"/>
</dbReference>